<keyword evidence="3" id="KW-0812">Transmembrane</keyword>
<sequence length="171" mass="18456">MPSCTAKFRACQLTCYLFLPEFGPIGLCTVLFTNLGLPEPSIPPTHTVIPQPATNLIVIPGFGAHKTLIMSNIDPCECVDLFNHESAMRRLMNMLRDSQNACTDSGCDQLPDAPEAPVGADGYMMLMLGWVFVATLLYFMRPRNLRLSGNEKPAPSSGDGNGPPPPGPAVH</sequence>
<comment type="caution">
    <text evidence="4">The sequence shown here is derived from an EMBL/GenBank/DDBJ whole genome shotgun (WGS) entry which is preliminary data.</text>
</comment>
<gene>
    <name evidence="4" type="ORF">PoB_006961000</name>
</gene>
<keyword evidence="3" id="KW-0472">Membrane</keyword>
<name>A0AAV4DG71_9GAST</name>
<dbReference type="EMBL" id="BLXT01007857">
    <property type="protein sequence ID" value="GFO43105.1"/>
    <property type="molecule type" value="Genomic_DNA"/>
</dbReference>
<accession>A0AAV4DG71</accession>
<evidence type="ECO:0000256" key="2">
    <source>
        <dbReference type="SAM" id="MobiDB-lite"/>
    </source>
</evidence>
<dbReference type="PANTHER" id="PTHR31019:SF1">
    <property type="entry name" value="SMALL INTEGRAL MEMBRANE PROTEIN 14"/>
    <property type="match status" value="1"/>
</dbReference>
<feature type="compositionally biased region" description="Pro residues" evidence="2">
    <location>
        <begin position="162"/>
        <end position="171"/>
    </location>
</feature>
<feature type="transmembrane region" description="Helical" evidence="3">
    <location>
        <begin position="122"/>
        <end position="140"/>
    </location>
</feature>
<dbReference type="Proteomes" id="UP000735302">
    <property type="component" value="Unassembled WGS sequence"/>
</dbReference>
<dbReference type="GO" id="GO:0005783">
    <property type="term" value="C:endoplasmic reticulum"/>
    <property type="evidence" value="ECO:0007669"/>
    <property type="project" value="TreeGrafter"/>
</dbReference>
<evidence type="ECO:0000256" key="1">
    <source>
        <dbReference type="ARBA" id="ARBA00017902"/>
    </source>
</evidence>
<dbReference type="Pfam" id="PF11027">
    <property type="entry name" value="DUF2615"/>
    <property type="match status" value="1"/>
</dbReference>
<keyword evidence="5" id="KW-1185">Reference proteome</keyword>
<evidence type="ECO:0000313" key="5">
    <source>
        <dbReference type="Proteomes" id="UP000735302"/>
    </source>
</evidence>
<evidence type="ECO:0000313" key="4">
    <source>
        <dbReference type="EMBL" id="GFO43105.1"/>
    </source>
</evidence>
<dbReference type="PANTHER" id="PTHR31019">
    <property type="entry name" value="SMALL INTEGRAL MEMBRANE PROTEIN 14"/>
    <property type="match status" value="1"/>
</dbReference>
<organism evidence="4 5">
    <name type="scientific">Plakobranchus ocellatus</name>
    <dbReference type="NCBI Taxonomy" id="259542"/>
    <lineage>
        <taxon>Eukaryota</taxon>
        <taxon>Metazoa</taxon>
        <taxon>Spiralia</taxon>
        <taxon>Lophotrochozoa</taxon>
        <taxon>Mollusca</taxon>
        <taxon>Gastropoda</taxon>
        <taxon>Heterobranchia</taxon>
        <taxon>Euthyneura</taxon>
        <taxon>Panpulmonata</taxon>
        <taxon>Sacoglossa</taxon>
        <taxon>Placobranchoidea</taxon>
        <taxon>Plakobranchidae</taxon>
        <taxon>Plakobranchus</taxon>
    </lineage>
</organism>
<dbReference type="InterPro" id="IPR020309">
    <property type="entry name" value="Smim-14"/>
</dbReference>
<proteinExistence type="predicted"/>
<reference evidence="4 5" key="1">
    <citation type="journal article" date="2021" name="Elife">
        <title>Chloroplast acquisition without the gene transfer in kleptoplastic sea slugs, Plakobranchus ocellatus.</title>
        <authorList>
            <person name="Maeda T."/>
            <person name="Takahashi S."/>
            <person name="Yoshida T."/>
            <person name="Shimamura S."/>
            <person name="Takaki Y."/>
            <person name="Nagai Y."/>
            <person name="Toyoda A."/>
            <person name="Suzuki Y."/>
            <person name="Arimoto A."/>
            <person name="Ishii H."/>
            <person name="Satoh N."/>
            <person name="Nishiyama T."/>
            <person name="Hasebe M."/>
            <person name="Maruyama T."/>
            <person name="Minagawa J."/>
            <person name="Obokata J."/>
            <person name="Shigenobu S."/>
        </authorList>
    </citation>
    <scope>NUCLEOTIDE SEQUENCE [LARGE SCALE GENOMIC DNA]</scope>
</reference>
<dbReference type="AlphaFoldDB" id="A0AAV4DG71"/>
<evidence type="ECO:0000256" key="3">
    <source>
        <dbReference type="SAM" id="Phobius"/>
    </source>
</evidence>
<protein>
    <recommendedName>
        <fullName evidence="1">Small integral membrane protein 14</fullName>
    </recommendedName>
</protein>
<feature type="region of interest" description="Disordered" evidence="2">
    <location>
        <begin position="149"/>
        <end position="171"/>
    </location>
</feature>
<keyword evidence="3" id="KW-1133">Transmembrane helix</keyword>